<evidence type="ECO:0000313" key="2">
    <source>
        <dbReference type="Proteomes" id="UP000320781"/>
    </source>
</evidence>
<accession>A0A523QIZ6</accession>
<reference evidence="1 2" key="1">
    <citation type="submission" date="2019-03" db="EMBL/GenBank/DDBJ databases">
        <title>Metabolic potential of uncultured bacteria and archaea associated with petroleum seepage in deep-sea sediments.</title>
        <authorList>
            <person name="Dong X."/>
            <person name="Hubert C."/>
        </authorList>
    </citation>
    <scope>NUCLEOTIDE SEQUENCE [LARGE SCALE GENOMIC DNA]</scope>
    <source>
        <strain evidence="1">E44_bin92</strain>
    </source>
</reference>
<sequence length="90" mass="10618">MLQIELVPDLDHCIETVARREHEAVLKQLLTPGKGNKELGKKLEILRLFLERADFRQLRSKSERQLAEGKRVRFLAYLEEGMPKYEMHVM</sequence>
<name>A0A523QIZ6_UNCAE</name>
<organism evidence="1 2">
    <name type="scientific">Aerophobetes bacterium</name>
    <dbReference type="NCBI Taxonomy" id="2030807"/>
    <lineage>
        <taxon>Bacteria</taxon>
        <taxon>Candidatus Aerophobota</taxon>
    </lineage>
</organism>
<gene>
    <name evidence="1" type="ORF">E3J95_04045</name>
</gene>
<protein>
    <submittedName>
        <fullName evidence="1">Uncharacterized protein</fullName>
    </submittedName>
</protein>
<dbReference type="EMBL" id="SOKU01000196">
    <property type="protein sequence ID" value="TES85600.1"/>
    <property type="molecule type" value="Genomic_DNA"/>
</dbReference>
<evidence type="ECO:0000313" key="1">
    <source>
        <dbReference type="EMBL" id="TES85600.1"/>
    </source>
</evidence>
<comment type="caution">
    <text evidence="1">The sequence shown here is derived from an EMBL/GenBank/DDBJ whole genome shotgun (WGS) entry which is preliminary data.</text>
</comment>
<dbReference type="Proteomes" id="UP000320781">
    <property type="component" value="Unassembled WGS sequence"/>
</dbReference>
<dbReference type="AlphaFoldDB" id="A0A523QIZ6"/>
<proteinExistence type="predicted"/>